<keyword evidence="3" id="KW-1185">Reference proteome</keyword>
<gene>
    <name evidence="2" type="ORF">VPNG_02943</name>
</gene>
<dbReference type="EMBL" id="LKEB01000010">
    <property type="protein sequence ID" value="ROW15247.1"/>
    <property type="molecule type" value="Genomic_DNA"/>
</dbReference>
<feature type="region of interest" description="Disordered" evidence="1">
    <location>
        <begin position="356"/>
        <end position="405"/>
    </location>
</feature>
<feature type="compositionally biased region" description="Polar residues" evidence="1">
    <location>
        <begin position="580"/>
        <end position="598"/>
    </location>
</feature>
<feature type="compositionally biased region" description="Polar residues" evidence="1">
    <location>
        <begin position="424"/>
        <end position="445"/>
    </location>
</feature>
<feature type="region of interest" description="Disordered" evidence="1">
    <location>
        <begin position="424"/>
        <end position="456"/>
    </location>
</feature>
<feature type="compositionally biased region" description="Pro residues" evidence="1">
    <location>
        <begin position="792"/>
        <end position="809"/>
    </location>
</feature>
<feature type="region of interest" description="Disordered" evidence="1">
    <location>
        <begin position="783"/>
        <end position="835"/>
    </location>
</feature>
<feature type="region of interest" description="Disordered" evidence="1">
    <location>
        <begin position="1"/>
        <end position="29"/>
    </location>
</feature>
<comment type="caution">
    <text evidence="2">The sequence shown here is derived from an EMBL/GenBank/DDBJ whole genome shotgun (WGS) entry which is preliminary data.</text>
</comment>
<organism evidence="2 3">
    <name type="scientific">Cytospora leucostoma</name>
    <dbReference type="NCBI Taxonomy" id="1230097"/>
    <lineage>
        <taxon>Eukaryota</taxon>
        <taxon>Fungi</taxon>
        <taxon>Dikarya</taxon>
        <taxon>Ascomycota</taxon>
        <taxon>Pezizomycotina</taxon>
        <taxon>Sordariomycetes</taxon>
        <taxon>Sordariomycetidae</taxon>
        <taxon>Diaporthales</taxon>
        <taxon>Cytosporaceae</taxon>
        <taxon>Cytospora</taxon>
    </lineage>
</organism>
<dbReference type="OrthoDB" id="1749473at2759"/>
<feature type="region of interest" description="Disordered" evidence="1">
    <location>
        <begin position="91"/>
        <end position="122"/>
    </location>
</feature>
<proteinExistence type="predicted"/>
<feature type="compositionally biased region" description="Polar residues" evidence="1">
    <location>
        <begin position="499"/>
        <end position="511"/>
    </location>
</feature>
<feature type="compositionally biased region" description="Low complexity" evidence="1">
    <location>
        <begin position="372"/>
        <end position="382"/>
    </location>
</feature>
<evidence type="ECO:0000313" key="2">
    <source>
        <dbReference type="EMBL" id="ROW15247.1"/>
    </source>
</evidence>
<feature type="compositionally biased region" description="Polar residues" evidence="1">
    <location>
        <begin position="560"/>
        <end position="572"/>
    </location>
</feature>
<reference evidence="2 3" key="1">
    <citation type="submission" date="2015-09" db="EMBL/GenBank/DDBJ databases">
        <title>Host preference determinants of Valsa canker pathogens revealed by comparative genomics.</title>
        <authorList>
            <person name="Yin Z."/>
            <person name="Huang L."/>
        </authorList>
    </citation>
    <scope>NUCLEOTIDE SEQUENCE [LARGE SCALE GENOMIC DNA]</scope>
    <source>
        <strain evidence="2 3">SXYLt</strain>
    </source>
</reference>
<feature type="region of interest" description="Disordered" evidence="1">
    <location>
        <begin position="723"/>
        <end position="747"/>
    </location>
</feature>
<dbReference type="AlphaFoldDB" id="A0A423XGY9"/>
<evidence type="ECO:0008006" key="4">
    <source>
        <dbReference type="Google" id="ProtNLM"/>
    </source>
</evidence>
<feature type="compositionally biased region" description="Polar residues" evidence="1">
    <location>
        <begin position="390"/>
        <end position="402"/>
    </location>
</feature>
<feature type="region of interest" description="Disordered" evidence="1">
    <location>
        <begin position="489"/>
        <end position="651"/>
    </location>
</feature>
<evidence type="ECO:0000256" key="1">
    <source>
        <dbReference type="SAM" id="MobiDB-lite"/>
    </source>
</evidence>
<dbReference type="STRING" id="1230097.A0A423XGY9"/>
<dbReference type="InParanoid" id="A0A423XGY9"/>
<accession>A0A423XGY9</accession>
<evidence type="ECO:0000313" key="3">
    <source>
        <dbReference type="Proteomes" id="UP000285146"/>
    </source>
</evidence>
<feature type="compositionally biased region" description="Polar residues" evidence="1">
    <location>
        <begin position="606"/>
        <end position="632"/>
    </location>
</feature>
<protein>
    <recommendedName>
        <fullName evidence="4">PH domain-containing protein</fullName>
    </recommendedName>
</protein>
<dbReference type="Proteomes" id="UP000285146">
    <property type="component" value="Unassembled WGS sequence"/>
</dbReference>
<sequence length="835" mass="91659">MRPPDSEIRASMENRLPLRDDKDGKPVKRESRLGLRSIFARRRGISEIDDPRPARDVATPGLRETLNADSGTSYGLQWLGMQSETHLAPIKADGPPTRPRTSALRSPTFVAPKSPLGNSHKKKGSLATWDHIPLCQAYPQAIRTAILPACVQGDALLRVHNKRETINTGNISHPDFGDQKAMFADMARKKHRRNSSTLNMEWTTKVYILTTSGYLLQYAGEGTNDRLPEKAVHLCKDSAAFASDVIPGRHWVLQVSAIFEECALMSHDTRSLFGKFGMREKEKRQAASDILMVFESAEDMENWMTLLRREIECLGGKRSLTETGAPKEVPDDLDQIQPCQRLVAVREPFRFAPTATSPGLEWDTPSPFDGADLPLDTTLTDLSPGRSFDDNSTTNSFVSQDGHQLEGLRDSSNRFSFMSATRTIVTSDSSPSNSPLRDSFGSQVSDSDDATPLANEKTFVEVRRRPNASEIDDRRKSYRTSNIFLEHSASQPAHRVHASLSSIQEPPNFSLPQPRRRTVSSGDPVHIAHVAPARPPRRLRRPPPSSLGFSRPLSIVADSPSPSKSPLETSDSADVHRPLDSSSMGTSWIAGDNQNPEYDSNRDSMKTSLQVSTLTRPRKYASTNSLRPTDTSVFKGPPQPSLPVGGAFGEQSPAVSAPEIAVKIPRSTPSFDLYSTSTRSRSPILRAAAAQRRSSAYSLCSSKSSAPRQRSVSVFANSSVRRATGSDYEDEVGGSRTRSPSSQCGLRRNTIVTAPGHNRNHSNSSDQSLLDNLASLPQIPKMHAHNSLPLPRVGPPLAPPPNKALPPIPQIQKRRSESNPPRMRMRSVSVVGGQI</sequence>
<name>A0A423XGY9_9PEZI</name>